<reference evidence="4" key="1">
    <citation type="submission" date="2021-06" db="EMBL/GenBank/DDBJ databases">
        <authorList>
            <person name="Kallberg Y."/>
            <person name="Tangrot J."/>
            <person name="Rosling A."/>
        </authorList>
    </citation>
    <scope>NUCLEOTIDE SEQUENCE</scope>
    <source>
        <strain evidence="4">MT106</strain>
    </source>
</reference>
<feature type="region of interest" description="Disordered" evidence="1">
    <location>
        <begin position="668"/>
        <end position="709"/>
    </location>
</feature>
<dbReference type="Proteomes" id="UP000789831">
    <property type="component" value="Unassembled WGS sequence"/>
</dbReference>
<feature type="domain" description="HAM1-like N-terminal" evidence="3">
    <location>
        <begin position="204"/>
        <end position="584"/>
    </location>
</feature>
<feature type="domain" description="HAM1-like N-terminal" evidence="3">
    <location>
        <begin position="20"/>
        <end position="193"/>
    </location>
</feature>
<evidence type="ECO:0000313" key="5">
    <source>
        <dbReference type="Proteomes" id="UP000789831"/>
    </source>
</evidence>
<feature type="region of interest" description="Disordered" evidence="1">
    <location>
        <begin position="1"/>
        <end position="32"/>
    </location>
</feature>
<evidence type="ECO:0000259" key="3">
    <source>
        <dbReference type="Pfam" id="PF19343"/>
    </source>
</evidence>
<evidence type="ECO:0000313" key="4">
    <source>
        <dbReference type="EMBL" id="CAG8577418.1"/>
    </source>
</evidence>
<dbReference type="SUPFAM" id="SSF55394">
    <property type="entry name" value="Bactericidal permeability-increasing protein, BPI"/>
    <property type="match status" value="1"/>
</dbReference>
<dbReference type="OrthoDB" id="19394at2759"/>
<dbReference type="Pfam" id="PF14613">
    <property type="entry name" value="HAM1_C"/>
    <property type="match status" value="1"/>
</dbReference>
<gene>
    <name evidence="4" type="ORF">AGERDE_LOCUS7950</name>
</gene>
<organism evidence="4 5">
    <name type="scientific">Ambispora gerdemannii</name>
    <dbReference type="NCBI Taxonomy" id="144530"/>
    <lineage>
        <taxon>Eukaryota</taxon>
        <taxon>Fungi</taxon>
        <taxon>Fungi incertae sedis</taxon>
        <taxon>Mucoromycota</taxon>
        <taxon>Glomeromycotina</taxon>
        <taxon>Glomeromycetes</taxon>
        <taxon>Archaeosporales</taxon>
        <taxon>Ambisporaceae</taxon>
        <taxon>Ambispora</taxon>
    </lineage>
</organism>
<dbReference type="GO" id="GO:0008289">
    <property type="term" value="F:lipid binding"/>
    <property type="evidence" value="ECO:0007669"/>
    <property type="project" value="InterPro"/>
</dbReference>
<dbReference type="EMBL" id="CAJVPL010001560">
    <property type="protein sequence ID" value="CAG8577418.1"/>
    <property type="molecule type" value="Genomic_DNA"/>
</dbReference>
<dbReference type="AlphaFoldDB" id="A0A9N9G2P4"/>
<dbReference type="Pfam" id="PF19343">
    <property type="entry name" value="HAM1_N"/>
    <property type="match status" value="2"/>
</dbReference>
<feature type="compositionally biased region" description="Basic and acidic residues" evidence="1">
    <location>
        <begin position="1"/>
        <end position="30"/>
    </location>
</feature>
<proteinExistence type="predicted"/>
<protein>
    <submittedName>
        <fullName evidence="4">856_t:CDS:1</fullName>
    </submittedName>
</protein>
<dbReference type="PANTHER" id="PTHR31138:SF1">
    <property type="entry name" value="PDZ DOMAIN-CONTAINING PROTEIN"/>
    <property type="match status" value="1"/>
</dbReference>
<feature type="domain" description="HAM1-like C-terminal" evidence="2">
    <location>
        <begin position="607"/>
        <end position="673"/>
    </location>
</feature>
<keyword evidence="5" id="KW-1185">Reference proteome</keyword>
<dbReference type="PANTHER" id="PTHR31138">
    <property type="entry name" value="CHROMOSOME 19, WHOLE GENOME SHOTGUN SEQUENCE"/>
    <property type="match status" value="1"/>
</dbReference>
<evidence type="ECO:0000259" key="2">
    <source>
        <dbReference type="Pfam" id="PF14613"/>
    </source>
</evidence>
<accession>A0A9N9G2P4</accession>
<comment type="caution">
    <text evidence="4">The sequence shown here is derived from an EMBL/GenBank/DDBJ whole genome shotgun (WGS) entry which is preliminary data.</text>
</comment>
<evidence type="ECO:0000256" key="1">
    <source>
        <dbReference type="SAM" id="MobiDB-lite"/>
    </source>
</evidence>
<dbReference type="InterPro" id="IPR027842">
    <property type="entry name" value="HAM1-like_C"/>
</dbReference>
<dbReference type="InterPro" id="IPR017943">
    <property type="entry name" value="Bactericidal_perm-incr_a/b_dom"/>
</dbReference>
<feature type="compositionally biased region" description="Polar residues" evidence="1">
    <location>
        <begin position="697"/>
        <end position="709"/>
    </location>
</feature>
<sequence>MSKLPAQHDREREIAERNALETKAKAEKVTEALSEGKLPTTRQVTSTITKIQESDILHEVSTHMSPAGKRVLSDTERLLETTKQVLREKNRGDQLQNMLYYGTQAAKDFGDKVSVPTDIPEDIKAKARGETAGLVKEGVSKGANIVRLLIAQPEFRRIIGDLHSLVQDSIDQGFEKIDRSVQKSFEKLDKTSQEVGRTDDPAEAMKRAKENIIEDPETIDRTDKAMDAYRDGDKERVAEHDEHVKNRVADKTKSKLEKFKMSKERREQLVTRFKNLTIQSQNTPEYQQAIQDIISIISQVSQSTQEITTKVAQAGEPLAEGATTPSVEEVERNAKELLENFANHRSLDHLIIALRELAEKVRTHEDLFKFFHELREFVLKSLLEPDFVNETNYTAHGSDLIERGRRLLLEQYGDITRKIASEAALFNKGLQEDSTTNRLKKDLEILTKDLFLDEKNKPAFKLELVKDVAKIIQAIGKKFDYIAVPRIEHADDQNEFIFDNIVLHIPQLLARHIHLNLTADIDLDRPDDQILENTITLDVKKIGADARNIAFFYRQKSGVKWMDVGHIDFAIPEESGGLGIHMKLLLNVSKDEHTPSTFRVVELHSHLSELKIRLHNTKHDFLYKLVTPLYEKRIKKQVESSINDMLRNAITYIDTQISTMQKKAKEFNARKATETFEEEESRQKQPWESPAFVPQFEPSTSTVPSIDRP</sequence>
<name>A0A9N9G2P4_9GLOM</name>
<dbReference type="InterPro" id="IPR045967">
    <property type="entry name" value="HAM1-like_N"/>
</dbReference>
<dbReference type="Gene3D" id="3.15.10.10">
    <property type="entry name" value="Bactericidal permeability-increasing protein, domain 1"/>
    <property type="match status" value="1"/>
</dbReference>